<dbReference type="InterPro" id="IPR016639">
    <property type="entry name" value="GST_Omega/GSH"/>
</dbReference>
<evidence type="ECO:0000256" key="1">
    <source>
        <dbReference type="PIRSR" id="PIRSR015753-1"/>
    </source>
</evidence>
<dbReference type="InterPro" id="IPR040079">
    <property type="entry name" value="Glutathione_S-Trfase"/>
</dbReference>
<dbReference type="SFLD" id="SFLDG01148">
    <property type="entry name" value="Xi_(cytGST)"/>
    <property type="match status" value="1"/>
</dbReference>
<dbReference type="SFLD" id="SFLDS00019">
    <property type="entry name" value="Glutathione_Transferase_(cytos"/>
    <property type="match status" value="1"/>
</dbReference>
<gene>
    <name evidence="6" type="ORF">FP2506_08921</name>
</gene>
<keyword evidence="7" id="KW-1185">Reference proteome</keyword>
<reference evidence="6 7" key="1">
    <citation type="journal article" date="2010" name="J. Bacteriol.">
        <title>Genome sequence of Fulvimarina pelagi HTCC2506T, a Mn(II)-oxidizing alphaproteobacterium possessing an aerobic anoxygenic photosynthetic gene cluster and Xanthorhodopsin.</title>
        <authorList>
            <person name="Kang I."/>
            <person name="Oh H.M."/>
            <person name="Lim S.I."/>
            <person name="Ferriera S."/>
            <person name="Giovannoni S.J."/>
            <person name="Cho J.C."/>
        </authorList>
    </citation>
    <scope>NUCLEOTIDE SEQUENCE [LARGE SCALE GENOMIC DNA]</scope>
    <source>
        <strain evidence="6 7">HTCC2506</strain>
    </source>
</reference>
<dbReference type="Pfam" id="PF13410">
    <property type="entry name" value="GST_C_2"/>
    <property type="match status" value="1"/>
</dbReference>
<comment type="caution">
    <text evidence="6">The sequence shown here is derived from an EMBL/GenBank/DDBJ whole genome shotgun (WGS) entry which is preliminary data.</text>
</comment>
<dbReference type="AlphaFoldDB" id="Q0G5W2"/>
<feature type="site" description="Lowers pKa of active site Cys" evidence="3">
    <location>
        <position position="298"/>
    </location>
</feature>
<feature type="region of interest" description="Disordered" evidence="4">
    <location>
        <begin position="27"/>
        <end position="51"/>
    </location>
</feature>
<feature type="binding site" evidence="2">
    <location>
        <begin position="149"/>
        <end position="150"/>
    </location>
    <ligand>
        <name>glutathione</name>
        <dbReference type="ChEBI" id="CHEBI:57925"/>
    </ligand>
</feature>
<organism evidence="6 7">
    <name type="scientific">Fulvimarina pelagi HTCC2506</name>
    <dbReference type="NCBI Taxonomy" id="314231"/>
    <lineage>
        <taxon>Bacteria</taxon>
        <taxon>Pseudomonadati</taxon>
        <taxon>Pseudomonadota</taxon>
        <taxon>Alphaproteobacteria</taxon>
        <taxon>Hyphomicrobiales</taxon>
        <taxon>Aurantimonadaceae</taxon>
        <taxon>Fulvimarina</taxon>
    </lineage>
</organism>
<name>Q0G5W2_9HYPH</name>
<dbReference type="Gene3D" id="1.20.1050.10">
    <property type="match status" value="1"/>
</dbReference>
<feature type="active site" description="Nucleophile" evidence="1">
    <location>
        <position position="65"/>
    </location>
</feature>
<dbReference type="eggNOG" id="COG0435">
    <property type="taxonomic scope" value="Bacteria"/>
</dbReference>
<dbReference type="PANTHER" id="PTHR32419">
    <property type="entry name" value="GLUTATHIONYL-HYDROQUINONE REDUCTASE"/>
    <property type="match status" value="1"/>
</dbReference>
<dbReference type="InterPro" id="IPR036282">
    <property type="entry name" value="Glutathione-S-Trfase_C_sf"/>
</dbReference>
<evidence type="ECO:0000256" key="3">
    <source>
        <dbReference type="PIRSR" id="PIRSR015753-3"/>
    </source>
</evidence>
<dbReference type="PIRSF" id="PIRSF015753">
    <property type="entry name" value="GST"/>
    <property type="match status" value="1"/>
</dbReference>
<accession>Q0G5W2</accession>
<evidence type="ECO:0000313" key="6">
    <source>
        <dbReference type="EMBL" id="EAU42952.1"/>
    </source>
</evidence>
<feature type="active site" description="Proton donor/acceptor" evidence="1">
    <location>
        <position position="196"/>
    </location>
</feature>
<dbReference type="InterPro" id="IPR010987">
    <property type="entry name" value="Glutathione-S-Trfase_C-like"/>
</dbReference>
<dbReference type="GO" id="GO:0004364">
    <property type="term" value="F:glutathione transferase activity"/>
    <property type="evidence" value="ECO:0007669"/>
    <property type="project" value="InterPro"/>
</dbReference>
<evidence type="ECO:0000313" key="7">
    <source>
        <dbReference type="Proteomes" id="UP000004310"/>
    </source>
</evidence>
<dbReference type="EMBL" id="AATP01000001">
    <property type="protein sequence ID" value="EAU42952.1"/>
    <property type="molecule type" value="Genomic_DNA"/>
</dbReference>
<dbReference type="InterPro" id="IPR047047">
    <property type="entry name" value="GST_Omega-like_C"/>
</dbReference>
<sequence>MTMGLLVDGQWQDKWYDTDSTGGKFERPTTDFRGWITPDGSPGPDGQEAQEAEADRYHLYVSLACPWAHRVLITRKLKGLEDVISLSVVGYHMGERGWEFSERDGAIPDTVNGKDKLYEVYLEADPNYTGRVTVPVLWDKKRATIVNNESAELIRILNTGFSEFADNTVDLTPPSLLPAIDEINATVYDNVNNGVYKTGFATSQEAYEEAFDELFETLEMLESRLSSQRYLAGSYLPTEADWRLFTTLIRFDAVYHGHFKCNAKQIADYPNLFGYMLELFQWPGIAETVNFDHIKGHYYTSHSTINPTRIVPKGPRQDLTVPHNRDRLVPAEEAA</sequence>
<protein>
    <submittedName>
        <fullName evidence="6">Probable IMP dehydrogenase/GMP reductase</fullName>
    </submittedName>
</protein>
<dbReference type="SUPFAM" id="SSF52833">
    <property type="entry name" value="Thioredoxin-like"/>
    <property type="match status" value="1"/>
</dbReference>
<dbReference type="PROSITE" id="PS50405">
    <property type="entry name" value="GST_CTER"/>
    <property type="match status" value="1"/>
</dbReference>
<dbReference type="SUPFAM" id="SSF47616">
    <property type="entry name" value="GST C-terminal domain-like"/>
    <property type="match status" value="1"/>
</dbReference>
<feature type="binding site" evidence="2">
    <location>
        <begin position="131"/>
        <end position="134"/>
    </location>
    <ligand>
        <name>glutathione</name>
        <dbReference type="ChEBI" id="CHEBI:57925"/>
    </ligand>
</feature>
<proteinExistence type="predicted"/>
<evidence type="ECO:0000259" key="5">
    <source>
        <dbReference type="PROSITE" id="PS50405"/>
    </source>
</evidence>
<dbReference type="CDD" id="cd03190">
    <property type="entry name" value="GST_C_Omega_like"/>
    <property type="match status" value="1"/>
</dbReference>
<evidence type="ECO:0000256" key="2">
    <source>
        <dbReference type="PIRSR" id="PIRSR015753-2"/>
    </source>
</evidence>
<dbReference type="PANTHER" id="PTHR32419:SF6">
    <property type="entry name" value="GLUTATHIONE S-TRANSFERASE OMEGA-LIKE 1-RELATED"/>
    <property type="match status" value="1"/>
</dbReference>
<dbReference type="HOGENOM" id="CLU_037263_1_0_5"/>
<dbReference type="InterPro" id="IPR036249">
    <property type="entry name" value="Thioredoxin-like_sf"/>
</dbReference>
<feature type="site" description="Lowers pKa of active site Cys" evidence="3">
    <location>
        <position position="255"/>
    </location>
</feature>
<evidence type="ECO:0000256" key="4">
    <source>
        <dbReference type="SAM" id="MobiDB-lite"/>
    </source>
</evidence>
<dbReference type="SFLD" id="SFLDG01206">
    <property type="entry name" value="Xi.1"/>
    <property type="match status" value="1"/>
</dbReference>
<dbReference type="Proteomes" id="UP000004310">
    <property type="component" value="Unassembled WGS sequence"/>
</dbReference>
<dbReference type="InterPro" id="IPR004045">
    <property type="entry name" value="Glutathione_S-Trfase_N"/>
</dbReference>
<feature type="binding site" evidence="2">
    <location>
        <position position="98"/>
    </location>
    <ligand>
        <name>glutathione</name>
        <dbReference type="ChEBI" id="CHEBI:57925"/>
    </ligand>
</feature>
<dbReference type="Pfam" id="PF13409">
    <property type="entry name" value="GST_N_2"/>
    <property type="match status" value="1"/>
</dbReference>
<feature type="domain" description="GST C-terminal" evidence="5">
    <location>
        <begin position="173"/>
        <end position="298"/>
    </location>
</feature>
<dbReference type="FunFam" id="3.40.30.10:FF:000058">
    <property type="entry name" value="Glutathione S-transferase, omega"/>
    <property type="match status" value="1"/>
</dbReference>
<dbReference type="GO" id="GO:0005737">
    <property type="term" value="C:cytoplasm"/>
    <property type="evidence" value="ECO:0007669"/>
    <property type="project" value="TreeGrafter"/>
</dbReference>
<dbReference type="Gene3D" id="3.40.30.10">
    <property type="entry name" value="Glutaredoxin"/>
    <property type="match status" value="1"/>
</dbReference>